<accession>A0ACC0KB46</accession>
<evidence type="ECO:0000313" key="1">
    <source>
        <dbReference type="EMBL" id="KAI8433736.1"/>
    </source>
</evidence>
<dbReference type="EMBL" id="CM046129">
    <property type="protein sequence ID" value="KAI8433736.1"/>
    <property type="molecule type" value="Genomic_DNA"/>
</dbReference>
<proteinExistence type="predicted"/>
<protein>
    <submittedName>
        <fullName evidence="1">Uncharacterized protein</fullName>
    </submittedName>
</protein>
<reference evidence="1 2" key="1">
    <citation type="journal article" date="2022" name="Genome Biol. Evol.">
        <title>The Spruce Budworm Genome: Reconstructing the Evolutionary History of Antifreeze Proteins.</title>
        <authorList>
            <person name="Beliveau C."/>
            <person name="Gagne P."/>
            <person name="Picq S."/>
            <person name="Vernygora O."/>
            <person name="Keeling C.I."/>
            <person name="Pinkney K."/>
            <person name="Doucet D."/>
            <person name="Wen F."/>
            <person name="Johnston J.S."/>
            <person name="Maaroufi H."/>
            <person name="Boyle B."/>
            <person name="Laroche J."/>
            <person name="Dewar K."/>
            <person name="Juretic N."/>
            <person name="Blackburn G."/>
            <person name="Nisole A."/>
            <person name="Brunet B."/>
            <person name="Brandao M."/>
            <person name="Lumley L."/>
            <person name="Duan J."/>
            <person name="Quan G."/>
            <person name="Lucarotti C.J."/>
            <person name="Roe A.D."/>
            <person name="Sperling F.A.H."/>
            <person name="Levesque R.C."/>
            <person name="Cusson M."/>
        </authorList>
    </citation>
    <scope>NUCLEOTIDE SEQUENCE [LARGE SCALE GENOMIC DNA]</scope>
    <source>
        <strain evidence="1">Glfc:IPQL:Cfum</strain>
    </source>
</reference>
<sequence>MDSQQFREFGKAAIDLMADYYDTIRTRDVLPSVEPGYLLKLLPENAPEEPESWKDVLNDFSQSIMPGMSSPACTELEVVTMNWLGKLLGLPEEFLNCSDGPGGGVIQGSASEATLVGLLVAKNKTVHRLMRNDPTLNEGELNAKLVAYTSDQCNSSVEKSGLLGSMKMRLLKSDPEGRLRGETLKNAFEEDRAKGLIPCYVIANLGTTGTCAFDPLYELGPVCNESDVWLHVDAAYAGAAFICPEFRGLMKGVEYADSFDFNPHKWMLVNFDCSAMWVKNGYDLINTFDIQRIYLDDVKTDIKIPDYRHWQIPLGRRFRALKLWTVLRIYGAEGIRNHLRNQISLAQHFAKLVREDDRFLVEPEPSMGLVCFRLKDGDIVTKKLLENLTEKKQIYMVAATYRGRYIIRFVVCSNLTTRQDIEISWNKIRQEADTIIQPTIHTKSQIPAINHFEILKELMLQAKYQKLKKKKKALQALKAPKQEPEKPVLPKRPTEARDAREIARKLIKSGAIQAIKSPPPQPQNASFKRPRAGRERKLSGSAGAAGGVASYQPFSASQEPPPPEEKPAPRVKYLYDSFVTALDKEEKGPRNAPGSETPATSGPPNAVRSSTIQVAGTGITEEVLRRRLLTYEPFTFAQEGDEEKVFLTFDTPEIASHAITALDGNEEGWKATPARRPPPPAGSWTPAASPRNPPPPKDPKRTLLTYDDIFD</sequence>
<evidence type="ECO:0000313" key="2">
    <source>
        <dbReference type="Proteomes" id="UP001064048"/>
    </source>
</evidence>
<dbReference type="Proteomes" id="UP001064048">
    <property type="component" value="Chromosome 29"/>
</dbReference>
<organism evidence="1 2">
    <name type="scientific">Choristoneura fumiferana</name>
    <name type="common">Spruce budworm moth</name>
    <name type="synonym">Archips fumiferana</name>
    <dbReference type="NCBI Taxonomy" id="7141"/>
    <lineage>
        <taxon>Eukaryota</taxon>
        <taxon>Metazoa</taxon>
        <taxon>Ecdysozoa</taxon>
        <taxon>Arthropoda</taxon>
        <taxon>Hexapoda</taxon>
        <taxon>Insecta</taxon>
        <taxon>Pterygota</taxon>
        <taxon>Neoptera</taxon>
        <taxon>Endopterygota</taxon>
        <taxon>Lepidoptera</taxon>
        <taxon>Glossata</taxon>
        <taxon>Ditrysia</taxon>
        <taxon>Tortricoidea</taxon>
        <taxon>Tortricidae</taxon>
        <taxon>Tortricinae</taxon>
        <taxon>Choristoneura</taxon>
    </lineage>
</organism>
<keyword evidence="2" id="KW-1185">Reference proteome</keyword>
<gene>
    <name evidence="1" type="ORF">MSG28_015722</name>
</gene>
<comment type="caution">
    <text evidence="1">The sequence shown here is derived from an EMBL/GenBank/DDBJ whole genome shotgun (WGS) entry which is preliminary data.</text>
</comment>
<name>A0ACC0KB46_CHOFU</name>